<reference evidence="2" key="2">
    <citation type="submission" date="2015-01" db="EMBL/GenBank/DDBJ databases">
        <title>Evolutionary Origins and Diversification of the Mycorrhizal Mutualists.</title>
        <authorList>
            <consortium name="DOE Joint Genome Institute"/>
            <consortium name="Mycorrhizal Genomics Consortium"/>
            <person name="Kohler A."/>
            <person name="Kuo A."/>
            <person name="Nagy L.G."/>
            <person name="Floudas D."/>
            <person name="Copeland A."/>
            <person name="Barry K.W."/>
            <person name="Cichocki N."/>
            <person name="Veneault-Fourrey C."/>
            <person name="LaButti K."/>
            <person name="Lindquist E.A."/>
            <person name="Lipzen A."/>
            <person name="Lundell T."/>
            <person name="Morin E."/>
            <person name="Murat C."/>
            <person name="Riley R."/>
            <person name="Ohm R."/>
            <person name="Sun H."/>
            <person name="Tunlid A."/>
            <person name="Henrissat B."/>
            <person name="Grigoriev I.V."/>
            <person name="Hibbett D.S."/>
            <person name="Martin F."/>
        </authorList>
    </citation>
    <scope>NUCLEOTIDE SEQUENCE [LARGE SCALE GENOMIC DNA]</scope>
    <source>
        <strain evidence="2">441</strain>
    </source>
</reference>
<dbReference type="Proteomes" id="UP000054018">
    <property type="component" value="Unassembled WGS sequence"/>
</dbReference>
<accession>A0A0C9YR12</accession>
<organism evidence="1 2">
    <name type="scientific">Pisolithus microcarpus 441</name>
    <dbReference type="NCBI Taxonomy" id="765257"/>
    <lineage>
        <taxon>Eukaryota</taxon>
        <taxon>Fungi</taxon>
        <taxon>Dikarya</taxon>
        <taxon>Basidiomycota</taxon>
        <taxon>Agaricomycotina</taxon>
        <taxon>Agaricomycetes</taxon>
        <taxon>Agaricomycetidae</taxon>
        <taxon>Boletales</taxon>
        <taxon>Sclerodermatineae</taxon>
        <taxon>Pisolithaceae</taxon>
        <taxon>Pisolithus</taxon>
    </lineage>
</organism>
<dbReference type="HOGENOM" id="CLU_2347509_0_0_1"/>
<dbReference type="EMBL" id="KN833793">
    <property type="protein sequence ID" value="KIK19016.1"/>
    <property type="molecule type" value="Genomic_DNA"/>
</dbReference>
<sequence>MTRKSDNRATHVTTNLCTLSPDPVELASFRFRIWLSGCPPNSNVEYMRKATLCTSSFYSVDFMGSGNQLLKHPGLRALPFTMLQFCRRTGSNLTQMF</sequence>
<evidence type="ECO:0000313" key="2">
    <source>
        <dbReference type="Proteomes" id="UP000054018"/>
    </source>
</evidence>
<gene>
    <name evidence="1" type="ORF">PISMIDRAFT_683566</name>
</gene>
<reference evidence="1 2" key="1">
    <citation type="submission" date="2014-04" db="EMBL/GenBank/DDBJ databases">
        <authorList>
            <consortium name="DOE Joint Genome Institute"/>
            <person name="Kuo A."/>
            <person name="Kohler A."/>
            <person name="Costa M.D."/>
            <person name="Nagy L.G."/>
            <person name="Floudas D."/>
            <person name="Copeland A."/>
            <person name="Barry K.W."/>
            <person name="Cichocki N."/>
            <person name="Veneault-Fourrey C."/>
            <person name="LaButti K."/>
            <person name="Lindquist E.A."/>
            <person name="Lipzen A."/>
            <person name="Lundell T."/>
            <person name="Morin E."/>
            <person name="Murat C."/>
            <person name="Sun H."/>
            <person name="Tunlid A."/>
            <person name="Henrissat B."/>
            <person name="Grigoriev I.V."/>
            <person name="Hibbett D.S."/>
            <person name="Martin F."/>
            <person name="Nordberg H.P."/>
            <person name="Cantor M.N."/>
            <person name="Hua S.X."/>
        </authorList>
    </citation>
    <scope>NUCLEOTIDE SEQUENCE [LARGE SCALE GENOMIC DNA]</scope>
    <source>
        <strain evidence="1 2">441</strain>
    </source>
</reference>
<keyword evidence="2" id="KW-1185">Reference proteome</keyword>
<protein>
    <submittedName>
        <fullName evidence="1">Uncharacterized protein</fullName>
    </submittedName>
</protein>
<name>A0A0C9YR12_9AGAM</name>
<dbReference type="AlphaFoldDB" id="A0A0C9YR12"/>
<proteinExistence type="predicted"/>
<evidence type="ECO:0000313" key="1">
    <source>
        <dbReference type="EMBL" id="KIK19016.1"/>
    </source>
</evidence>